<dbReference type="RefSeq" id="WP_377134614.1">
    <property type="nucleotide sequence ID" value="NZ_JBHSFI010000003.1"/>
</dbReference>
<name>A0ABV9HDU6_9MICO</name>
<feature type="domain" description="DUF5107" evidence="3">
    <location>
        <begin position="60"/>
        <end position="379"/>
    </location>
</feature>
<proteinExistence type="predicted"/>
<evidence type="ECO:0000259" key="3">
    <source>
        <dbReference type="Pfam" id="PF17128"/>
    </source>
</evidence>
<keyword evidence="1" id="KW-0802">TPR repeat</keyword>
<feature type="repeat" description="TPR" evidence="1">
    <location>
        <begin position="797"/>
        <end position="830"/>
    </location>
</feature>
<dbReference type="Gene3D" id="1.25.40.10">
    <property type="entry name" value="Tetratricopeptide repeat domain"/>
    <property type="match status" value="3"/>
</dbReference>
<feature type="region of interest" description="Disordered" evidence="2">
    <location>
        <begin position="1163"/>
        <end position="1184"/>
    </location>
</feature>
<dbReference type="Proteomes" id="UP001596011">
    <property type="component" value="Unassembled WGS sequence"/>
</dbReference>
<evidence type="ECO:0000313" key="4">
    <source>
        <dbReference type="EMBL" id="MFC4628484.1"/>
    </source>
</evidence>
<sequence>MLDVESALDLPDLPDRPDDLAGRAAAAWEAPLTLTTYEPLPPDRFPAYLDRRVYQGSSGRVYPLPFHHQIADEPQQRAWRAVHLENEWLRVVVLPELGGRIHVARERRTGRDFFWTNPVIKPALVGLAGPWVAGGVELNWPQHHRPATYLPVDVEIEEEPDGAVVVWCSDHDPFTRMKGMHGVRLRPDSAVLELTVRLYNRTELPQSFLWWANVAAKVDDDYQSFFPHDVTYVADHARRAITAFPHADRPYYGVDYPARAGDVGTAADAAELTGDQLDWYRNIPVPTSYMCLASGEEFFGGYDHAARLGFVHVADRALSPGKKQWTWGNAPFGHAWDENLADDGSHYVELMAGVFTDNQPDFAHLAPGETKVFSQFWYPFREVGPVDRATLDAAVRLERLATRSGTTARTGVVVPRPLTGIEVTLSLEGRVIATDVVDADPAHPAQLAHDLPAEAGPLTVTVTHEGRVLVTWAEQEVSTGSTSGVAGSTSEEPAPAEEPPAPEQVGSVEELALIAAHLELYRHATRAPEPYWHEALRRDPGQTDSLIGLARRAYVAGSFAEAAEHLERAVGRLTRLHRSPRDTTAVYLLGLVREELGDDSGAYEAYAQAAWARAWRAPAGYRMARLDARAGRHEQALARIADVRRTEPDHLQALALAVVCHRRAGQHEAAASALAAARALDPLDAWLRHLDGLPASDDAQTLLDVAIELAGVGEHEAALACLADAERREDHRPAGQTAVRPLLAYHRAHVLRLADRAAEAAEERLRARTLDVTWCFPGRLADAAVLQEASDAEPGDAVARSLLGHWTYAAGRRADALALWRQAVTLDPADAVAWRNIGLGAVNHERDLTAARDAYVRARAAAPGDARLLYESDQLAALTGTGPAARLDALMTSDDHASAASQASNLAAGAWSSDDGGPAALDRDDLAVETLHLMITEGRADQAVTILGRRRLHPWEGGEGQALLAWDRAHTRLALDALADARARDAVEHVRAALAPPRNLGEARHPLASTAYLHLLLGDALAAAGNPGDAAGAWRTAAAQRGDFVDMSTQEHGEQTFWTVLALRRTGQHDAADELTASLRAYRDRYAVEVPRVDYFATSLPDLLLFEEDPLRVRDRRVLFLDAQLALLADDTAAGEALLMRSELAASRHAADLRHGVARRGAELLHGPTPAGPTTDADLPVSVH</sequence>
<dbReference type="SUPFAM" id="SSF48452">
    <property type="entry name" value="TPR-like"/>
    <property type="match status" value="2"/>
</dbReference>
<reference evidence="5" key="1">
    <citation type="journal article" date="2019" name="Int. J. Syst. Evol. Microbiol.">
        <title>The Global Catalogue of Microorganisms (GCM) 10K type strain sequencing project: providing services to taxonomists for standard genome sequencing and annotation.</title>
        <authorList>
            <consortium name="The Broad Institute Genomics Platform"/>
            <consortium name="The Broad Institute Genome Sequencing Center for Infectious Disease"/>
            <person name="Wu L."/>
            <person name="Ma J."/>
        </authorList>
    </citation>
    <scope>NUCLEOTIDE SEQUENCE [LARGE SCALE GENOMIC DNA]</scope>
    <source>
        <strain evidence="5">CCUG 42722</strain>
    </source>
</reference>
<accession>A0ABV9HDU6</accession>
<dbReference type="Pfam" id="PF17128">
    <property type="entry name" value="DUF5107"/>
    <property type="match status" value="1"/>
</dbReference>
<gene>
    <name evidence="4" type="ORF">ACFO6V_09595</name>
</gene>
<dbReference type="InterPro" id="IPR011990">
    <property type="entry name" value="TPR-like_helical_dom_sf"/>
</dbReference>
<evidence type="ECO:0000256" key="1">
    <source>
        <dbReference type="PROSITE-ProRule" id="PRU00339"/>
    </source>
</evidence>
<dbReference type="PROSITE" id="PS50005">
    <property type="entry name" value="TPR"/>
    <property type="match status" value="1"/>
</dbReference>
<dbReference type="InterPro" id="IPR019734">
    <property type="entry name" value="TPR_rpt"/>
</dbReference>
<organism evidence="4 5">
    <name type="scientific">Promicromonospora alba</name>
    <dbReference type="NCBI Taxonomy" id="1616110"/>
    <lineage>
        <taxon>Bacteria</taxon>
        <taxon>Bacillati</taxon>
        <taxon>Actinomycetota</taxon>
        <taxon>Actinomycetes</taxon>
        <taxon>Micrococcales</taxon>
        <taxon>Promicromonosporaceae</taxon>
        <taxon>Promicromonospora</taxon>
    </lineage>
</organism>
<protein>
    <submittedName>
        <fullName evidence="4">DUF5107 domain-containing protein</fullName>
    </submittedName>
</protein>
<feature type="region of interest" description="Disordered" evidence="2">
    <location>
        <begin position="475"/>
        <end position="504"/>
    </location>
</feature>
<evidence type="ECO:0000313" key="5">
    <source>
        <dbReference type="Proteomes" id="UP001596011"/>
    </source>
</evidence>
<evidence type="ECO:0000256" key="2">
    <source>
        <dbReference type="SAM" id="MobiDB-lite"/>
    </source>
</evidence>
<comment type="caution">
    <text evidence="4">The sequence shown here is derived from an EMBL/GenBank/DDBJ whole genome shotgun (WGS) entry which is preliminary data.</text>
</comment>
<feature type="compositionally biased region" description="Low complexity" evidence="2">
    <location>
        <begin position="476"/>
        <end position="493"/>
    </location>
</feature>
<keyword evidence="5" id="KW-1185">Reference proteome</keyword>
<dbReference type="EMBL" id="JBHSFI010000003">
    <property type="protein sequence ID" value="MFC4628484.1"/>
    <property type="molecule type" value="Genomic_DNA"/>
</dbReference>
<dbReference type="InterPro" id="IPR033396">
    <property type="entry name" value="DUF5107"/>
</dbReference>